<dbReference type="Gene3D" id="3.40.190.290">
    <property type="match status" value="1"/>
</dbReference>
<dbReference type="Pfam" id="PF03466">
    <property type="entry name" value="LysR_substrate"/>
    <property type="match status" value="1"/>
</dbReference>
<accession>A0A2V4TAP4</accession>
<organism evidence="2 3">
    <name type="scientific">Paraburkholderia silvatlantica</name>
    <dbReference type="NCBI Taxonomy" id="321895"/>
    <lineage>
        <taxon>Bacteria</taxon>
        <taxon>Pseudomonadati</taxon>
        <taxon>Pseudomonadota</taxon>
        <taxon>Betaproteobacteria</taxon>
        <taxon>Burkholderiales</taxon>
        <taxon>Burkholderiaceae</taxon>
        <taxon>Paraburkholderia</taxon>
    </lineage>
</organism>
<dbReference type="Proteomes" id="UP000247772">
    <property type="component" value="Unassembled WGS sequence"/>
</dbReference>
<protein>
    <submittedName>
        <fullName evidence="2">LysR substrate binding domain-containing protein</fullName>
    </submittedName>
</protein>
<dbReference type="EMBL" id="QJSQ01000044">
    <property type="protein sequence ID" value="PYE13653.1"/>
    <property type="molecule type" value="Genomic_DNA"/>
</dbReference>
<evidence type="ECO:0000259" key="1">
    <source>
        <dbReference type="Pfam" id="PF03466"/>
    </source>
</evidence>
<dbReference type="AlphaFoldDB" id="A0A2V4TAP4"/>
<sequence>MATRHPLARRRAEVTAGHLATMPHALLSPDFVVRRLADAYFRAHQLIPRVTPQSNSNAFSEGLLALISREGRGEA</sequence>
<proteinExistence type="predicted"/>
<dbReference type="InterPro" id="IPR005119">
    <property type="entry name" value="LysR_subst-bd"/>
</dbReference>
<dbReference type="RefSeq" id="WP_166658403.1">
    <property type="nucleotide sequence ID" value="NZ_QJSQ01000044.1"/>
</dbReference>
<gene>
    <name evidence="2" type="ORF">C7410_14429</name>
</gene>
<dbReference type="SUPFAM" id="SSF53850">
    <property type="entry name" value="Periplasmic binding protein-like II"/>
    <property type="match status" value="1"/>
</dbReference>
<comment type="caution">
    <text evidence="2">The sequence shown here is derived from an EMBL/GenBank/DDBJ whole genome shotgun (WGS) entry which is preliminary data.</text>
</comment>
<reference evidence="2 3" key="1">
    <citation type="submission" date="2018-06" db="EMBL/GenBank/DDBJ databases">
        <title>Genomic Encyclopedia of Type Strains, Phase IV (KMG-V): Genome sequencing to study the core and pangenomes of soil and plant-associated prokaryotes.</title>
        <authorList>
            <person name="Whitman W."/>
        </authorList>
    </citation>
    <scope>NUCLEOTIDE SEQUENCE [LARGE SCALE GENOMIC DNA]</scope>
    <source>
        <strain evidence="2 3">SRCL-318</strain>
    </source>
</reference>
<evidence type="ECO:0000313" key="2">
    <source>
        <dbReference type="EMBL" id="PYE13653.1"/>
    </source>
</evidence>
<evidence type="ECO:0000313" key="3">
    <source>
        <dbReference type="Proteomes" id="UP000247772"/>
    </source>
</evidence>
<name>A0A2V4TAP4_9BURK</name>
<feature type="domain" description="LysR substrate-binding" evidence="1">
    <location>
        <begin position="2"/>
        <end position="59"/>
    </location>
</feature>